<feature type="region of interest" description="Disordered" evidence="3">
    <location>
        <begin position="247"/>
        <end position="277"/>
    </location>
</feature>
<reference evidence="4 5" key="1">
    <citation type="submission" date="2019-05" db="EMBL/GenBank/DDBJ databases">
        <title>Another draft genome of Portunus trituberculatus and its Hox gene families provides insights of decapod evolution.</title>
        <authorList>
            <person name="Jeong J.-H."/>
            <person name="Song I."/>
            <person name="Kim S."/>
            <person name="Choi T."/>
            <person name="Kim D."/>
            <person name="Ryu S."/>
            <person name="Kim W."/>
        </authorList>
    </citation>
    <scope>NUCLEOTIDE SEQUENCE [LARGE SCALE GENOMIC DNA]</scope>
    <source>
        <tissue evidence="4">Muscle</tissue>
    </source>
</reference>
<evidence type="ECO:0000313" key="4">
    <source>
        <dbReference type="EMBL" id="MPC30330.1"/>
    </source>
</evidence>
<gene>
    <name evidence="4" type="primary">resilin_32</name>
    <name evidence="4" type="ORF">E2C01_023592</name>
</gene>
<protein>
    <submittedName>
        <fullName evidence="4">Pro-resilin</fullName>
    </submittedName>
</protein>
<proteinExistence type="predicted"/>
<feature type="compositionally biased region" description="Low complexity" evidence="3">
    <location>
        <begin position="403"/>
        <end position="418"/>
    </location>
</feature>
<sequence length="470" mass="53847">MTSCFPPRAVSYTCSDLLGLRHAGLEAPTSSESALGCTGWGGDSPRPADLIRNGAPPAGAGGSRRRRGFLWGRYLIKSLKGTALCVFPQIVTKHTDHEALPCSSHSFKGVWYPDSDESYESHESYESEEPAYNYNYQVKDYYGNNFGHGEQRYGEVTQGSYYNHLPDGRLQTVNYAVDGYSGFLADVNYEGEAHYDSGSYESGEHYRPTYRAGSDESGESYESTSYYRPGYYRPRYSFGSHESGESRFGFGSGESRESGESRFSFGSGESRESGEYYRPRYGAPRYYRPRYSGPRYYRPRYSGPRYYRPRYYRPRYSFGSLESGESRFGFGSDESIEYRFGSGSRESRESGESRFSFGSDESRESGESRFGFGSDESREFGSFYRPRYGGARFSFGSGESGESRFGFGSDESGEYRGYYRPRYSRPRYYRPRYYSRNTRYGQGSRRSYRPRYYRRFRGFGSGESGESYKY</sequence>
<evidence type="ECO:0000313" key="5">
    <source>
        <dbReference type="Proteomes" id="UP000324222"/>
    </source>
</evidence>
<comment type="caution">
    <text evidence="4">The sequence shown here is derived from an EMBL/GenBank/DDBJ whole genome shotgun (WGS) entry which is preliminary data.</text>
</comment>
<dbReference type="EMBL" id="VSRR010002233">
    <property type="protein sequence ID" value="MPC30330.1"/>
    <property type="molecule type" value="Genomic_DNA"/>
</dbReference>
<name>A0A5B7E8C1_PORTR</name>
<feature type="region of interest" description="Disordered" evidence="3">
    <location>
        <begin position="394"/>
        <end position="418"/>
    </location>
</feature>
<dbReference type="GO" id="GO:0042302">
    <property type="term" value="F:structural constituent of cuticle"/>
    <property type="evidence" value="ECO:0007669"/>
    <property type="project" value="UniProtKB-UniRule"/>
</dbReference>
<dbReference type="OrthoDB" id="6418165at2759"/>
<dbReference type="AlphaFoldDB" id="A0A5B7E8C1"/>
<dbReference type="InterPro" id="IPR000618">
    <property type="entry name" value="Insect_cuticle"/>
</dbReference>
<organism evidence="4 5">
    <name type="scientific">Portunus trituberculatus</name>
    <name type="common">Swimming crab</name>
    <name type="synonym">Neptunus trituberculatus</name>
    <dbReference type="NCBI Taxonomy" id="210409"/>
    <lineage>
        <taxon>Eukaryota</taxon>
        <taxon>Metazoa</taxon>
        <taxon>Ecdysozoa</taxon>
        <taxon>Arthropoda</taxon>
        <taxon>Crustacea</taxon>
        <taxon>Multicrustacea</taxon>
        <taxon>Malacostraca</taxon>
        <taxon>Eumalacostraca</taxon>
        <taxon>Eucarida</taxon>
        <taxon>Decapoda</taxon>
        <taxon>Pleocyemata</taxon>
        <taxon>Brachyura</taxon>
        <taxon>Eubrachyura</taxon>
        <taxon>Portunoidea</taxon>
        <taxon>Portunidae</taxon>
        <taxon>Portuninae</taxon>
        <taxon>Portunus</taxon>
    </lineage>
</organism>
<dbReference type="PANTHER" id="PTHR12236:SF79">
    <property type="entry name" value="CUTICULAR PROTEIN 50CB-RELATED"/>
    <property type="match status" value="1"/>
</dbReference>
<keyword evidence="1 2" id="KW-0193">Cuticle</keyword>
<evidence type="ECO:0000256" key="2">
    <source>
        <dbReference type="PROSITE-ProRule" id="PRU00497"/>
    </source>
</evidence>
<dbReference type="Proteomes" id="UP000324222">
    <property type="component" value="Unassembled WGS sequence"/>
</dbReference>
<keyword evidence="5" id="KW-1185">Reference proteome</keyword>
<evidence type="ECO:0000256" key="3">
    <source>
        <dbReference type="SAM" id="MobiDB-lite"/>
    </source>
</evidence>
<feature type="region of interest" description="Disordered" evidence="3">
    <location>
        <begin position="196"/>
        <end position="222"/>
    </location>
</feature>
<dbReference type="PANTHER" id="PTHR12236">
    <property type="entry name" value="STRUCTURAL CONTITUENT OF CUTICLE"/>
    <property type="match status" value="1"/>
</dbReference>
<dbReference type="GO" id="GO:0005615">
    <property type="term" value="C:extracellular space"/>
    <property type="evidence" value="ECO:0007669"/>
    <property type="project" value="TreeGrafter"/>
</dbReference>
<dbReference type="PROSITE" id="PS51155">
    <property type="entry name" value="CHIT_BIND_RR_2"/>
    <property type="match status" value="1"/>
</dbReference>
<feature type="region of interest" description="Disordered" evidence="3">
    <location>
        <begin position="340"/>
        <end position="378"/>
    </location>
</feature>
<evidence type="ECO:0000256" key="1">
    <source>
        <dbReference type="ARBA" id="ARBA00022460"/>
    </source>
</evidence>
<accession>A0A5B7E8C1</accession>
<dbReference type="GO" id="GO:0031012">
    <property type="term" value="C:extracellular matrix"/>
    <property type="evidence" value="ECO:0007669"/>
    <property type="project" value="TreeGrafter"/>
</dbReference>
<dbReference type="InterPro" id="IPR051217">
    <property type="entry name" value="Insect_Cuticle_Struc_Prot"/>
</dbReference>